<reference evidence="1 2" key="1">
    <citation type="submission" date="2023-01" db="EMBL/GenBank/DDBJ databases">
        <title>Analysis of 21 Apiospora genomes using comparative genomics revels a genus with tremendous synthesis potential of carbohydrate active enzymes and secondary metabolites.</title>
        <authorList>
            <person name="Sorensen T."/>
        </authorList>
    </citation>
    <scope>NUCLEOTIDE SEQUENCE [LARGE SCALE GENOMIC DNA]</scope>
    <source>
        <strain evidence="1 2">CBS 20057</strain>
    </source>
</reference>
<protein>
    <submittedName>
        <fullName evidence="1">Uncharacterized protein</fullName>
    </submittedName>
</protein>
<dbReference type="Pfam" id="PF11578">
    <property type="entry name" value="DUF3237"/>
    <property type="match status" value="1"/>
</dbReference>
<dbReference type="Gene3D" id="2.40.160.20">
    <property type="match status" value="1"/>
</dbReference>
<accession>A0ABR1STU3</accession>
<gene>
    <name evidence="1" type="ORF">PG991_001428</name>
</gene>
<keyword evidence="2" id="KW-1185">Reference proteome</keyword>
<dbReference type="EMBL" id="JAQQWI010000003">
    <property type="protein sequence ID" value="KAK8037114.1"/>
    <property type="molecule type" value="Genomic_DNA"/>
</dbReference>
<evidence type="ECO:0000313" key="2">
    <source>
        <dbReference type="Proteomes" id="UP001396898"/>
    </source>
</evidence>
<name>A0ABR1STU3_9PEZI</name>
<comment type="caution">
    <text evidence="1">The sequence shown here is derived from an EMBL/GenBank/DDBJ whole genome shotgun (WGS) entry which is preliminary data.</text>
</comment>
<organism evidence="1 2">
    <name type="scientific">Apiospora marii</name>
    <dbReference type="NCBI Taxonomy" id="335849"/>
    <lineage>
        <taxon>Eukaryota</taxon>
        <taxon>Fungi</taxon>
        <taxon>Dikarya</taxon>
        <taxon>Ascomycota</taxon>
        <taxon>Pezizomycotina</taxon>
        <taxon>Sordariomycetes</taxon>
        <taxon>Xylariomycetidae</taxon>
        <taxon>Amphisphaeriales</taxon>
        <taxon>Apiosporaceae</taxon>
        <taxon>Apiospora</taxon>
    </lineage>
</organism>
<sequence>MQSDNSGFAALKPAIITKVNVDVTKIHPFGPSSNGSTLTHFLERRNMDPLYAKHVKPGQEVPSGTVETVPGFEPAFKAVVTFGGDWFSMDADGKHGRVNFRGIAQTEDGQQIDVRTFGIIDTSNPAASKVFNLHPDMATVPFGHAVARTEYLVSDPKLKFLESTMLVGNARVIVDQTGVTIENRQSIVVATAVDE</sequence>
<evidence type="ECO:0000313" key="1">
    <source>
        <dbReference type="EMBL" id="KAK8037114.1"/>
    </source>
</evidence>
<proteinExistence type="predicted"/>
<dbReference type="Proteomes" id="UP001396898">
    <property type="component" value="Unassembled WGS sequence"/>
</dbReference>